<protein>
    <recommendedName>
        <fullName evidence="3">Nudix hydrolase domain-containing protein</fullName>
    </recommendedName>
</protein>
<dbReference type="GO" id="GO:0004452">
    <property type="term" value="F:isopentenyl-diphosphate delta-isomerase activity"/>
    <property type="evidence" value="ECO:0007669"/>
    <property type="project" value="TreeGrafter"/>
</dbReference>
<proteinExistence type="predicted"/>
<evidence type="ECO:0000313" key="2">
    <source>
        <dbReference type="Proteomes" id="UP000183758"/>
    </source>
</evidence>
<comment type="caution">
    <text evidence="1">The sequence shown here is derived from an EMBL/GenBank/DDBJ whole genome shotgun (WGS) entry which is preliminary data.</text>
</comment>
<reference evidence="1 2" key="1">
    <citation type="journal article" date="2016" name="Environ. Microbiol.">
        <title>Genomic resolution of a cold subsurface aquifer community provides metabolic insights for novel microbes adapted to high CO concentrations.</title>
        <authorList>
            <person name="Probst A.J."/>
            <person name="Castelle C.J."/>
            <person name="Singh A."/>
            <person name="Brown C.T."/>
            <person name="Anantharaman K."/>
            <person name="Sharon I."/>
            <person name="Hug L.A."/>
            <person name="Burstein D."/>
            <person name="Emerson J.B."/>
            <person name="Thomas B.C."/>
            <person name="Banfield J.F."/>
        </authorList>
    </citation>
    <scope>NUCLEOTIDE SEQUENCE [LARGE SCALE GENOMIC DNA]</scope>
    <source>
        <strain evidence="1">CG2_30_33_16</strain>
    </source>
</reference>
<evidence type="ECO:0000313" key="1">
    <source>
        <dbReference type="EMBL" id="OIP84288.1"/>
    </source>
</evidence>
<dbReference type="AlphaFoldDB" id="A0A1J5HZE6"/>
<dbReference type="GO" id="GO:0009240">
    <property type="term" value="P:isopentenyl diphosphate biosynthetic process"/>
    <property type="evidence" value="ECO:0007669"/>
    <property type="project" value="TreeGrafter"/>
</dbReference>
<sequence>MDYYKQAQCLVKINKDDRILGEIEKWYAHKNNVLHRGYTAILYYKNKIILQHRKHLVFDKIYDLSFSSHQIYINNQLQDDVSAIYEGLKREWNLDKNDLVQSPEFITKFYYQAHDQNSEYFEHEIDYIYKVELKDLPKPNLKYAFGMKTIDQSKIKALPQLFPNLAPWVKIIIKDDII</sequence>
<gene>
    <name evidence="1" type="ORF">AUK04_02540</name>
</gene>
<name>A0A1J5HZE6_9BACT</name>
<dbReference type="InterPro" id="IPR015797">
    <property type="entry name" value="NUDIX_hydrolase-like_dom_sf"/>
</dbReference>
<dbReference type="EMBL" id="MNZM01000061">
    <property type="protein sequence ID" value="OIP84288.1"/>
    <property type="molecule type" value="Genomic_DNA"/>
</dbReference>
<dbReference type="GO" id="GO:0005737">
    <property type="term" value="C:cytoplasm"/>
    <property type="evidence" value="ECO:0007669"/>
    <property type="project" value="TreeGrafter"/>
</dbReference>
<dbReference type="SUPFAM" id="SSF55811">
    <property type="entry name" value="Nudix"/>
    <property type="match status" value="1"/>
</dbReference>
<accession>A0A1J5HZE6</accession>
<evidence type="ECO:0008006" key="3">
    <source>
        <dbReference type="Google" id="ProtNLM"/>
    </source>
</evidence>
<dbReference type="PANTHER" id="PTHR10885:SF0">
    <property type="entry name" value="ISOPENTENYL-DIPHOSPHATE DELTA-ISOMERASE"/>
    <property type="match status" value="1"/>
</dbReference>
<dbReference type="Proteomes" id="UP000183758">
    <property type="component" value="Unassembled WGS sequence"/>
</dbReference>
<dbReference type="PANTHER" id="PTHR10885">
    <property type="entry name" value="ISOPENTENYL-DIPHOSPHATE DELTA-ISOMERASE"/>
    <property type="match status" value="1"/>
</dbReference>
<dbReference type="Gene3D" id="3.90.79.10">
    <property type="entry name" value="Nucleoside Triphosphate Pyrophosphohydrolase"/>
    <property type="match status" value="1"/>
</dbReference>
<organism evidence="1 2">
    <name type="scientific">Candidatus Roizmanbacteria bacterium CG2_30_33_16</name>
    <dbReference type="NCBI Taxonomy" id="1805340"/>
    <lineage>
        <taxon>Bacteria</taxon>
        <taxon>Candidatus Roizmaniibacteriota</taxon>
    </lineage>
</organism>